<feature type="transmembrane region" description="Helical" evidence="1">
    <location>
        <begin position="152"/>
        <end position="183"/>
    </location>
</feature>
<dbReference type="EMBL" id="SMLW01000472">
    <property type="protein sequence ID" value="MTI24987.1"/>
    <property type="molecule type" value="Genomic_DNA"/>
</dbReference>
<protein>
    <submittedName>
        <fullName evidence="2">DUF2723 domain-containing protein</fullName>
    </submittedName>
</protein>
<keyword evidence="1" id="KW-0472">Membrane</keyword>
<evidence type="ECO:0000313" key="3">
    <source>
        <dbReference type="Proteomes" id="UP000798808"/>
    </source>
</evidence>
<feature type="transmembrane region" description="Helical" evidence="1">
    <location>
        <begin position="283"/>
        <end position="304"/>
    </location>
</feature>
<feature type="transmembrane region" description="Helical" evidence="1">
    <location>
        <begin position="122"/>
        <end position="140"/>
    </location>
</feature>
<sequence length="514" mass="59952">MASFLLLAVFFLTFFPDNRTEVDDGYWYAADIRDSEYTKLFNPRFMLFLPVVKLGYEAVTSLGLSIDAYNFMCIVSVGFSAMTLILLYDTLCSQLKFQGKNALLVTIFVAISYEYWRYSVEAEVYVMSMFFILLCLRLFLKYKYVRKFGHVFLLCVLASFTTLLYKPNFIPLFMVFPLLFLYYRKISHLAVYYSLSAFLIVGSFYVVHTQIPSNGPFLEYLFGGTNQPIGNPAASVLVIASNMMSVLWIFSFEEATSFIINGFPHKVIEEEVFLAQQMGSIKYFLLLVLAVAIVLFGWLVGNAIKERRSFSISRFRILLVLFLWVLLYGGFLMVMDPTSNEPWLMLQIPIIILFGALLIEPLKRSQHWIIYSFLFLIFLNNWLGGMYLLKDIQYDYYYQKSRWLISNATGKDYIISYGPVSFIRYMRYHTDAEVINLEEEQKTAINLLQNASELKGGKVYLSENIFHPPRAILYRSQFDVGQLFDIYEDRGYRSELVWGREEEQFTTYKLIMHN</sequence>
<keyword evidence="1" id="KW-1133">Transmembrane helix</keyword>
<evidence type="ECO:0000256" key="1">
    <source>
        <dbReference type="SAM" id="Phobius"/>
    </source>
</evidence>
<dbReference type="Proteomes" id="UP000798808">
    <property type="component" value="Unassembled WGS sequence"/>
</dbReference>
<proteinExistence type="predicted"/>
<feature type="transmembrane region" description="Helical" evidence="1">
    <location>
        <begin position="368"/>
        <end position="389"/>
    </location>
</feature>
<evidence type="ECO:0000313" key="2">
    <source>
        <dbReference type="EMBL" id="MTI24987.1"/>
    </source>
</evidence>
<accession>A0ABW9RMF7</accession>
<feature type="transmembrane region" description="Helical" evidence="1">
    <location>
        <begin position="189"/>
        <end position="208"/>
    </location>
</feature>
<feature type="transmembrane region" description="Helical" evidence="1">
    <location>
        <begin position="341"/>
        <end position="359"/>
    </location>
</feature>
<name>A0ABW9RMF7_9BACT</name>
<feature type="transmembrane region" description="Helical" evidence="1">
    <location>
        <begin position="229"/>
        <end position="250"/>
    </location>
</feature>
<keyword evidence="1" id="KW-0812">Transmembrane</keyword>
<reference evidence="2 3" key="1">
    <citation type="submission" date="2019-02" db="EMBL/GenBank/DDBJ databases">
        <authorList>
            <person name="Goldberg S.R."/>
            <person name="Haltli B.A."/>
            <person name="Correa H."/>
            <person name="Russell K.G."/>
        </authorList>
    </citation>
    <scope>NUCLEOTIDE SEQUENCE [LARGE SCALE GENOMIC DNA]</scope>
    <source>
        <strain evidence="2 3">JCM 16186</strain>
    </source>
</reference>
<gene>
    <name evidence="2" type="ORF">E1163_08550</name>
</gene>
<organism evidence="2 3">
    <name type="scientific">Fulvivirga kasyanovii</name>
    <dbReference type="NCBI Taxonomy" id="396812"/>
    <lineage>
        <taxon>Bacteria</taxon>
        <taxon>Pseudomonadati</taxon>
        <taxon>Bacteroidota</taxon>
        <taxon>Cytophagia</taxon>
        <taxon>Cytophagales</taxon>
        <taxon>Fulvivirgaceae</taxon>
        <taxon>Fulvivirga</taxon>
    </lineage>
</organism>
<feature type="transmembrane region" description="Helical" evidence="1">
    <location>
        <begin position="316"/>
        <end position="335"/>
    </location>
</feature>
<comment type="caution">
    <text evidence="2">The sequence shown here is derived from an EMBL/GenBank/DDBJ whole genome shotgun (WGS) entry which is preliminary data.</text>
</comment>
<feature type="transmembrane region" description="Helical" evidence="1">
    <location>
        <begin position="100"/>
        <end position="116"/>
    </location>
</feature>
<feature type="transmembrane region" description="Helical" evidence="1">
    <location>
        <begin position="68"/>
        <end position="88"/>
    </location>
</feature>
<keyword evidence="3" id="KW-1185">Reference proteome</keyword>